<dbReference type="InterPro" id="IPR000917">
    <property type="entry name" value="Sulfatase_N"/>
</dbReference>
<feature type="transmembrane region" description="Helical" evidence="7">
    <location>
        <begin position="91"/>
        <end position="111"/>
    </location>
</feature>
<feature type="transmembrane region" description="Helical" evidence="7">
    <location>
        <begin position="59"/>
        <end position="79"/>
    </location>
</feature>
<dbReference type="InterPro" id="IPR019734">
    <property type="entry name" value="TPR_rpt"/>
</dbReference>
<keyword evidence="5 7" id="KW-0472">Membrane</keyword>
<evidence type="ECO:0000256" key="4">
    <source>
        <dbReference type="ARBA" id="ARBA00022989"/>
    </source>
</evidence>
<name>A0AAE3MLE3_9FLAO</name>
<evidence type="ECO:0000313" key="10">
    <source>
        <dbReference type="Proteomes" id="UP001207116"/>
    </source>
</evidence>
<feature type="domain" description="Sulfatase N-terminal" evidence="8">
    <location>
        <begin position="239"/>
        <end position="528"/>
    </location>
</feature>
<evidence type="ECO:0000256" key="5">
    <source>
        <dbReference type="ARBA" id="ARBA00023136"/>
    </source>
</evidence>
<comment type="caution">
    <text evidence="9">The sequence shown here is derived from an EMBL/GenBank/DDBJ whole genome shotgun (WGS) entry which is preliminary data.</text>
</comment>
<feature type="transmembrane region" description="Helical" evidence="7">
    <location>
        <begin position="20"/>
        <end position="39"/>
    </location>
</feature>
<reference evidence="9" key="1">
    <citation type="submission" date="2022-11" db="EMBL/GenBank/DDBJ databases">
        <title>The characterization of three novel Bacteroidetes species and genomic analysis of their roles in tidal elemental geochemical cycles.</title>
        <authorList>
            <person name="Ma K.-J."/>
        </authorList>
    </citation>
    <scope>NUCLEOTIDE SEQUENCE</scope>
    <source>
        <strain evidence="9">M415</strain>
    </source>
</reference>
<dbReference type="Proteomes" id="UP001207116">
    <property type="component" value="Unassembled WGS sequence"/>
</dbReference>
<gene>
    <name evidence="9" type="ORF">OO016_08220</name>
</gene>
<organism evidence="9 10">
    <name type="scientific">Lentiprolixibacter aurantiacus</name>
    <dbReference type="NCBI Taxonomy" id="2993939"/>
    <lineage>
        <taxon>Bacteria</taxon>
        <taxon>Pseudomonadati</taxon>
        <taxon>Bacteroidota</taxon>
        <taxon>Flavobacteriia</taxon>
        <taxon>Flavobacteriales</taxon>
        <taxon>Flavobacteriaceae</taxon>
        <taxon>Lentiprolixibacter</taxon>
    </lineage>
</organism>
<dbReference type="SUPFAM" id="SSF53649">
    <property type="entry name" value="Alkaline phosphatase-like"/>
    <property type="match status" value="1"/>
</dbReference>
<protein>
    <submittedName>
        <fullName evidence="9">Sulfatase-like hydrolase/transferase</fullName>
    </submittedName>
</protein>
<dbReference type="GO" id="GO:0005886">
    <property type="term" value="C:plasma membrane"/>
    <property type="evidence" value="ECO:0007669"/>
    <property type="project" value="UniProtKB-SubCell"/>
</dbReference>
<dbReference type="PANTHER" id="PTHR47371">
    <property type="entry name" value="LIPOTEICHOIC ACID SYNTHASE"/>
    <property type="match status" value="1"/>
</dbReference>
<evidence type="ECO:0000256" key="2">
    <source>
        <dbReference type="ARBA" id="ARBA00022475"/>
    </source>
</evidence>
<dbReference type="EMBL" id="JAPFQP010000002">
    <property type="protein sequence ID" value="MCX2719584.1"/>
    <property type="molecule type" value="Genomic_DNA"/>
</dbReference>
<dbReference type="InterPro" id="IPR050448">
    <property type="entry name" value="OpgB/LTA_synthase_biosynth"/>
</dbReference>
<evidence type="ECO:0000313" key="9">
    <source>
        <dbReference type="EMBL" id="MCX2719584.1"/>
    </source>
</evidence>
<accession>A0AAE3MLE3</accession>
<dbReference type="SUPFAM" id="SSF48452">
    <property type="entry name" value="TPR-like"/>
    <property type="match status" value="1"/>
</dbReference>
<keyword evidence="3 7" id="KW-0812">Transmembrane</keyword>
<keyword evidence="10" id="KW-1185">Reference proteome</keyword>
<evidence type="ECO:0000256" key="3">
    <source>
        <dbReference type="ARBA" id="ARBA00022692"/>
    </source>
</evidence>
<evidence type="ECO:0000256" key="6">
    <source>
        <dbReference type="PROSITE-ProRule" id="PRU00339"/>
    </source>
</evidence>
<dbReference type="RefSeq" id="WP_266012316.1">
    <property type="nucleotide sequence ID" value="NZ_JAPFQP010000002.1"/>
</dbReference>
<dbReference type="Pfam" id="PF00884">
    <property type="entry name" value="Sulfatase"/>
    <property type="match status" value="1"/>
</dbReference>
<feature type="transmembrane region" description="Helical" evidence="7">
    <location>
        <begin position="165"/>
        <end position="183"/>
    </location>
</feature>
<dbReference type="PROSITE" id="PS50005">
    <property type="entry name" value="TPR"/>
    <property type="match status" value="1"/>
</dbReference>
<keyword evidence="9" id="KW-0378">Hydrolase</keyword>
<dbReference type="CDD" id="cd16015">
    <property type="entry name" value="LTA_synthase"/>
    <property type="match status" value="1"/>
</dbReference>
<evidence type="ECO:0000259" key="8">
    <source>
        <dbReference type="Pfam" id="PF00884"/>
    </source>
</evidence>
<keyword evidence="4 7" id="KW-1133">Transmembrane helix</keyword>
<keyword evidence="2" id="KW-1003">Cell membrane</keyword>
<dbReference type="InterPro" id="IPR017850">
    <property type="entry name" value="Alkaline_phosphatase_core_sf"/>
</dbReference>
<feature type="transmembrane region" description="Helical" evidence="7">
    <location>
        <begin position="131"/>
        <end position="153"/>
    </location>
</feature>
<feature type="repeat" description="TPR" evidence="6">
    <location>
        <begin position="690"/>
        <end position="723"/>
    </location>
</feature>
<comment type="subcellular location">
    <subcellularLocation>
        <location evidence="1">Cell membrane</location>
        <topology evidence="1">Multi-pass membrane protein</topology>
    </subcellularLocation>
</comment>
<dbReference type="GO" id="GO:0016787">
    <property type="term" value="F:hydrolase activity"/>
    <property type="evidence" value="ECO:0007669"/>
    <property type="project" value="UniProtKB-KW"/>
</dbReference>
<dbReference type="AlphaFoldDB" id="A0AAE3MLE3"/>
<dbReference type="Gene3D" id="1.25.40.10">
    <property type="entry name" value="Tetratricopeptide repeat domain"/>
    <property type="match status" value="1"/>
</dbReference>
<dbReference type="InterPro" id="IPR011990">
    <property type="entry name" value="TPR-like_helical_dom_sf"/>
</dbReference>
<dbReference type="Gene3D" id="3.40.720.10">
    <property type="entry name" value="Alkaline Phosphatase, subunit A"/>
    <property type="match status" value="1"/>
</dbReference>
<keyword evidence="6" id="KW-0802">TPR repeat</keyword>
<evidence type="ECO:0000256" key="1">
    <source>
        <dbReference type="ARBA" id="ARBA00004651"/>
    </source>
</evidence>
<sequence>MGFTGQIKVKNGKTGLKEYIQLALAFFLTLSLLSLYQNVRLFSEGVLDGIFTKSLFLSFLHHSGFASLVALIGVVVFNLYRKSKPEKGFRLMGYAFWVLLVIEGLLMEFYLQHYEILESGFWGRYFTLTSLGNFMLLLLAYTIASAIWFHLFYRLTSSVYRAISRMYPFTIILLSLFLATLATNKKPVNENKTQHLLAAVINEAFSWDEYEGEEEYPLSRPFVPLDGLGDYFNLLGEKPNLVFIVVDGLGAEFIGHNAIYEGFTPFLNSLAHNSLFWPNHLSNTGESHAALPTILGSLPFGENGFTKLENPVNRHTLFGVLKKSGYHTSFYYGGNTALHQLDRFLFEEHVDLVVDQKNFGDNFTRQEEDRAGISLGYPDKELFRNWASMQKPAAKPRIEVFLNLSSQSPYLIPESLKYQSRVDEILKKEKFPDQIARRIRKSKSLFASLLYTDEAIKELIRNYSRLPEYQRTLFVITGSHNVTELPGADELNRYRVPLFIYSPMVREPKTMKPLVSHADIAPALLQMLHKHYAVKLPEQVSWLGNQLTGNRVFDAEKTVPLYRYGKGIKDFISGRYFLSGNKLFSLDGALRPIQVKDGELKDSIREKLDYFRSVNKYVTRENKLIPEAYCLFANKIDPPSAEEQVWINSVFHGKDYDNAYETARDLALDGDRERALLLCRYILNKVPGHVDTEVLMGRVYGWQGQYSKAVELLERTVQKYPVYTDAYSALLDIYFWSGQNNKVPLLERQIELHGLKSTQLKIKIKRAYNRLKEQSGLRAMIEGNGPVSQNDKTEP</sequence>
<proteinExistence type="predicted"/>
<evidence type="ECO:0000256" key="7">
    <source>
        <dbReference type="SAM" id="Phobius"/>
    </source>
</evidence>
<dbReference type="PANTHER" id="PTHR47371:SF3">
    <property type="entry name" value="PHOSPHOGLYCEROL TRANSFERASE I"/>
    <property type="match status" value="1"/>
</dbReference>